<organism evidence="2">
    <name type="scientific">Anopheles sinensis</name>
    <name type="common">Mosquito</name>
    <dbReference type="NCBI Taxonomy" id="74873"/>
    <lineage>
        <taxon>Eukaryota</taxon>
        <taxon>Metazoa</taxon>
        <taxon>Ecdysozoa</taxon>
        <taxon>Arthropoda</taxon>
        <taxon>Hexapoda</taxon>
        <taxon>Insecta</taxon>
        <taxon>Pterygota</taxon>
        <taxon>Neoptera</taxon>
        <taxon>Endopterygota</taxon>
        <taxon>Diptera</taxon>
        <taxon>Nematocera</taxon>
        <taxon>Culicoidea</taxon>
        <taxon>Culicidae</taxon>
        <taxon>Anophelinae</taxon>
        <taxon>Anopheles</taxon>
    </lineage>
</organism>
<keyword evidence="4" id="KW-1185">Reference proteome</keyword>
<evidence type="ECO:0000256" key="1">
    <source>
        <dbReference type="SAM" id="MobiDB-lite"/>
    </source>
</evidence>
<proteinExistence type="predicted"/>
<dbReference type="VEuPathDB" id="VectorBase:ASIC017557"/>
<dbReference type="EMBL" id="KE525346">
    <property type="protein sequence ID" value="KFB49550.1"/>
    <property type="molecule type" value="Genomic_DNA"/>
</dbReference>
<feature type="region of interest" description="Disordered" evidence="1">
    <location>
        <begin position="74"/>
        <end position="104"/>
    </location>
</feature>
<protein>
    <submittedName>
        <fullName evidence="2 3">Uncharacterized protein</fullName>
    </submittedName>
</protein>
<gene>
    <name evidence="2" type="ORF">ZHAS_00017557</name>
</gene>
<sequence>MAGLLGHCVGFSKDQRWRSCWDAASVSSDDRRWRASSLLPVSRYGGGDFYPRRQLLCPEVGVYTDVWQALPARPTTADAEPEETISWRSNEMISAAPDPEPVTG</sequence>
<evidence type="ECO:0000313" key="2">
    <source>
        <dbReference type="EMBL" id="KFB49550.1"/>
    </source>
</evidence>
<evidence type="ECO:0000313" key="3">
    <source>
        <dbReference type="EnsemblMetazoa" id="ASIC017557-PA"/>
    </source>
</evidence>
<dbReference type="EMBL" id="ATLV01023790">
    <property type="status" value="NOT_ANNOTATED_CDS"/>
    <property type="molecule type" value="Genomic_DNA"/>
</dbReference>
<dbReference type="AlphaFoldDB" id="A0A084WH56"/>
<name>A0A084WH56_ANOSI</name>
<dbReference type="EnsemblMetazoa" id="ASIC017557-RA">
    <property type="protein sequence ID" value="ASIC017557-PA"/>
    <property type="gene ID" value="ASIC017557"/>
</dbReference>
<dbReference type="Proteomes" id="UP000030765">
    <property type="component" value="Unassembled WGS sequence"/>
</dbReference>
<reference evidence="3" key="2">
    <citation type="submission" date="2020-05" db="UniProtKB">
        <authorList>
            <consortium name="EnsemblMetazoa"/>
        </authorList>
    </citation>
    <scope>IDENTIFICATION</scope>
</reference>
<accession>A0A084WH56</accession>
<evidence type="ECO:0000313" key="4">
    <source>
        <dbReference type="Proteomes" id="UP000030765"/>
    </source>
</evidence>
<reference evidence="2 4" key="1">
    <citation type="journal article" date="2014" name="BMC Genomics">
        <title>Genome sequence of Anopheles sinensis provides insight into genetics basis of mosquito competence for malaria parasites.</title>
        <authorList>
            <person name="Zhou D."/>
            <person name="Zhang D."/>
            <person name="Ding G."/>
            <person name="Shi L."/>
            <person name="Hou Q."/>
            <person name="Ye Y."/>
            <person name="Xu Y."/>
            <person name="Zhou H."/>
            <person name="Xiong C."/>
            <person name="Li S."/>
            <person name="Yu J."/>
            <person name="Hong S."/>
            <person name="Yu X."/>
            <person name="Zou P."/>
            <person name="Chen C."/>
            <person name="Chang X."/>
            <person name="Wang W."/>
            <person name="Lv Y."/>
            <person name="Sun Y."/>
            <person name="Ma L."/>
            <person name="Shen B."/>
            <person name="Zhu C."/>
        </authorList>
    </citation>
    <scope>NUCLEOTIDE SEQUENCE [LARGE SCALE GENOMIC DNA]</scope>
</reference>